<dbReference type="InterPro" id="IPR004484">
    <property type="entry name" value="CbiA/CobB_synth"/>
</dbReference>
<dbReference type="AlphaFoldDB" id="A0A0W8G6T3"/>
<evidence type="ECO:0000256" key="2">
    <source>
        <dbReference type="ARBA" id="ARBA00022598"/>
    </source>
</evidence>
<feature type="domain" description="CobB/CobQ-like glutamine amidotransferase" evidence="8">
    <location>
        <begin position="248"/>
        <end position="451"/>
    </location>
</feature>
<dbReference type="Pfam" id="PF01656">
    <property type="entry name" value="CbiA"/>
    <property type="match status" value="1"/>
</dbReference>
<dbReference type="InterPro" id="IPR027417">
    <property type="entry name" value="P-loop_NTPase"/>
</dbReference>
<sequence>MTAVPGLVVAATASGRGKTSLAVGLMTALTRRGFRVAAFKAGPDFLDPRHHQAATGRASHNLDSWMLPEAAVRALFARHAATADMAVVEGVMGLFDGFSGSDDAGSTARLSKILGLPILLVADARAMGRSAAALVKGFAEFDPGLDFLGVVFNQVGGEGHREILAQAMRSVPDMPVLGYLPRDPALALPSRHLGLCPPEEDAGHAAVYAALADAVETRLDVARLLDNLPLCELPDPAPAPDGPPLVRLGVARDAAFGFYYEENLRLLQDAGAGIVPFSPLSDAALPPGLDGLYLGGGYPEIFAATLSGNAAMRRAVLEFCASGRPVYAECGGFMYLMESLTDAAGQTFPMAGVFPLAAVMGPRFAALGYREAVTLAPSLLGPAGTTARGHEFHYSRLAAPPGVPPDGPPGGGPALRTIYALSGRFGRLDAPEGYALGNVLGSYVHLHFGSNPDLAPAFTAAMAAAHA</sequence>
<keyword evidence="4" id="KW-0067">ATP-binding</keyword>
<gene>
    <name evidence="9" type="ORF">ASZ90_001277</name>
</gene>
<proteinExistence type="inferred from homology"/>
<dbReference type="Gene3D" id="3.40.50.880">
    <property type="match status" value="1"/>
</dbReference>
<dbReference type="PANTHER" id="PTHR43873">
    <property type="entry name" value="COBYRINATE A,C-DIAMIDE SYNTHASE"/>
    <property type="match status" value="1"/>
</dbReference>
<dbReference type="NCBIfam" id="NF002204">
    <property type="entry name" value="PRK01077.1"/>
    <property type="match status" value="1"/>
</dbReference>
<dbReference type="CDD" id="cd03130">
    <property type="entry name" value="GATase1_CobB"/>
    <property type="match status" value="1"/>
</dbReference>
<dbReference type="SUPFAM" id="SSF52317">
    <property type="entry name" value="Class I glutamine amidotransferase-like"/>
    <property type="match status" value="1"/>
</dbReference>
<dbReference type="PANTHER" id="PTHR43873:SF1">
    <property type="entry name" value="COBYRINATE A,C-DIAMIDE SYNTHASE"/>
    <property type="match status" value="1"/>
</dbReference>
<dbReference type="GO" id="GO:0042242">
    <property type="term" value="F:cobyrinic acid a,c-diamide synthase activity"/>
    <property type="evidence" value="ECO:0007669"/>
    <property type="project" value="InterPro"/>
</dbReference>
<keyword evidence="2" id="KW-0436">Ligase</keyword>
<dbReference type="InterPro" id="IPR011698">
    <property type="entry name" value="GATase_3"/>
</dbReference>
<comment type="cofactor">
    <cofactor evidence="1">
        <name>Mg(2+)</name>
        <dbReference type="ChEBI" id="CHEBI:18420"/>
    </cofactor>
</comment>
<evidence type="ECO:0000256" key="1">
    <source>
        <dbReference type="ARBA" id="ARBA00001946"/>
    </source>
</evidence>
<accession>A0A0W8G6T3</accession>
<keyword evidence="6" id="KW-0315">Glutamine amidotransferase</keyword>
<dbReference type="Gene3D" id="3.40.50.300">
    <property type="entry name" value="P-loop containing nucleotide triphosphate hydrolases"/>
    <property type="match status" value="1"/>
</dbReference>
<dbReference type="CDD" id="cd05388">
    <property type="entry name" value="CobB_N"/>
    <property type="match status" value="1"/>
</dbReference>
<evidence type="ECO:0000256" key="3">
    <source>
        <dbReference type="ARBA" id="ARBA00022741"/>
    </source>
</evidence>
<dbReference type="Pfam" id="PF07685">
    <property type="entry name" value="GATase_3"/>
    <property type="match status" value="1"/>
</dbReference>
<organism evidence="9">
    <name type="scientific">hydrocarbon metagenome</name>
    <dbReference type="NCBI Taxonomy" id="938273"/>
    <lineage>
        <taxon>unclassified sequences</taxon>
        <taxon>metagenomes</taxon>
        <taxon>ecological metagenomes</taxon>
    </lineage>
</organism>
<dbReference type="SUPFAM" id="SSF52540">
    <property type="entry name" value="P-loop containing nucleoside triphosphate hydrolases"/>
    <property type="match status" value="1"/>
</dbReference>
<dbReference type="PROSITE" id="PS51274">
    <property type="entry name" value="GATASE_COBBQ"/>
    <property type="match status" value="1"/>
</dbReference>
<evidence type="ECO:0000313" key="9">
    <source>
        <dbReference type="EMBL" id="KUG28839.1"/>
    </source>
</evidence>
<dbReference type="EMBL" id="LNQE01000170">
    <property type="protein sequence ID" value="KUG28839.1"/>
    <property type="molecule type" value="Genomic_DNA"/>
</dbReference>
<dbReference type="InterPro" id="IPR029062">
    <property type="entry name" value="Class_I_gatase-like"/>
</dbReference>
<evidence type="ECO:0000256" key="5">
    <source>
        <dbReference type="ARBA" id="ARBA00022842"/>
    </source>
</evidence>
<comment type="caution">
    <text evidence="9">The sequence shown here is derived from an EMBL/GenBank/DDBJ whole genome shotgun (WGS) entry which is preliminary data.</text>
</comment>
<reference evidence="9" key="1">
    <citation type="journal article" date="2015" name="Proc. Natl. Acad. Sci. U.S.A.">
        <title>Networks of energetic and metabolic interactions define dynamics in microbial communities.</title>
        <authorList>
            <person name="Embree M."/>
            <person name="Liu J.K."/>
            <person name="Al-Bassam M.M."/>
            <person name="Zengler K."/>
        </authorList>
    </citation>
    <scope>NUCLEOTIDE SEQUENCE</scope>
</reference>
<evidence type="ECO:0000259" key="7">
    <source>
        <dbReference type="Pfam" id="PF01656"/>
    </source>
</evidence>
<evidence type="ECO:0000259" key="8">
    <source>
        <dbReference type="Pfam" id="PF07685"/>
    </source>
</evidence>
<evidence type="ECO:0000256" key="6">
    <source>
        <dbReference type="ARBA" id="ARBA00022962"/>
    </source>
</evidence>
<dbReference type="InterPro" id="IPR002586">
    <property type="entry name" value="CobQ/CobB/MinD/ParA_Nub-bd_dom"/>
</dbReference>
<dbReference type="HAMAP" id="MF_00027">
    <property type="entry name" value="CobB_CbiA"/>
    <property type="match status" value="1"/>
</dbReference>
<feature type="domain" description="CobQ/CobB/MinD/ParA nucleotide binding" evidence="7">
    <location>
        <begin position="7"/>
        <end position="192"/>
    </location>
</feature>
<keyword evidence="5" id="KW-0460">Magnesium</keyword>
<protein>
    <submittedName>
        <fullName evidence="9">Cobyrinic acid a,c-diamide synthase</fullName>
    </submittedName>
</protein>
<evidence type="ECO:0000256" key="4">
    <source>
        <dbReference type="ARBA" id="ARBA00022840"/>
    </source>
</evidence>
<dbReference type="GO" id="GO:0005524">
    <property type="term" value="F:ATP binding"/>
    <property type="evidence" value="ECO:0007669"/>
    <property type="project" value="UniProtKB-KW"/>
</dbReference>
<name>A0A0W8G6T3_9ZZZZ</name>
<dbReference type="NCBIfam" id="TIGR00379">
    <property type="entry name" value="cobB"/>
    <property type="match status" value="1"/>
</dbReference>
<keyword evidence="3" id="KW-0547">Nucleotide-binding</keyword>